<dbReference type="OrthoDB" id="425662at2"/>
<dbReference type="InterPro" id="IPR052165">
    <property type="entry name" value="Membrane_assoc_protease"/>
</dbReference>
<dbReference type="AlphaFoldDB" id="U7QAY0"/>
<keyword evidence="4 5" id="KW-0472">Membrane</keyword>
<dbReference type="InterPro" id="IPR012340">
    <property type="entry name" value="NA-bd_OB-fold"/>
</dbReference>
<feature type="domain" description="NfeD-like C-terminal" evidence="6">
    <location>
        <begin position="84"/>
        <end position="135"/>
    </location>
</feature>
<feature type="transmembrane region" description="Helical" evidence="5">
    <location>
        <begin position="54"/>
        <end position="71"/>
    </location>
</feature>
<comment type="caution">
    <text evidence="7">The sequence shown here is derived from an EMBL/GenBank/DDBJ whole genome shotgun (WGS) entry which is preliminary data.</text>
</comment>
<gene>
    <name evidence="7" type="ORF">M595_5055</name>
</gene>
<dbReference type="RefSeq" id="WP_023068725.1">
    <property type="nucleotide sequence ID" value="NZ_AUZM01000071.1"/>
</dbReference>
<evidence type="ECO:0000259" key="6">
    <source>
        <dbReference type="Pfam" id="PF01957"/>
    </source>
</evidence>
<dbReference type="EMBL" id="AUZM01000071">
    <property type="protein sequence ID" value="ERT04999.1"/>
    <property type="molecule type" value="Genomic_DNA"/>
</dbReference>
<reference evidence="7 8" key="1">
    <citation type="journal article" date="2013" name="Front. Microbiol.">
        <title>Comparative genomic analyses of the cyanobacterium, Lyngbya aestuarii BL J, a powerful hydrogen producer.</title>
        <authorList>
            <person name="Kothari A."/>
            <person name="Vaughn M."/>
            <person name="Garcia-Pichel F."/>
        </authorList>
    </citation>
    <scope>NUCLEOTIDE SEQUENCE [LARGE SCALE GENOMIC DNA]</scope>
    <source>
        <strain evidence="7 8">BL J</strain>
    </source>
</reference>
<dbReference type="PANTHER" id="PTHR33507">
    <property type="entry name" value="INNER MEMBRANE PROTEIN YBBJ"/>
    <property type="match status" value="1"/>
</dbReference>
<dbReference type="GO" id="GO:0005886">
    <property type="term" value="C:plasma membrane"/>
    <property type="evidence" value="ECO:0007669"/>
    <property type="project" value="TreeGrafter"/>
</dbReference>
<evidence type="ECO:0000313" key="7">
    <source>
        <dbReference type="EMBL" id="ERT04999.1"/>
    </source>
</evidence>
<evidence type="ECO:0000256" key="3">
    <source>
        <dbReference type="ARBA" id="ARBA00022989"/>
    </source>
</evidence>
<keyword evidence="8" id="KW-1185">Reference proteome</keyword>
<evidence type="ECO:0000256" key="1">
    <source>
        <dbReference type="ARBA" id="ARBA00004141"/>
    </source>
</evidence>
<evidence type="ECO:0000256" key="5">
    <source>
        <dbReference type="SAM" id="Phobius"/>
    </source>
</evidence>
<sequence length="145" mass="15914">MLLNPTIFWLLAGVLLCMMELFVPTAFVELMMGLSALAVAGVSLIVPYANVQVLLWMILSVGSIVGLRRWLPSRRVPTIEDAQEAETLTEILPGQTGRVLYEGISWRARCDGSEIAIAPHQRVIVIGREGNTLIVISEQLLNASE</sequence>
<dbReference type="Pfam" id="PF01957">
    <property type="entry name" value="NfeD"/>
    <property type="match status" value="1"/>
</dbReference>
<organism evidence="7 8">
    <name type="scientific">Lyngbya aestuarii BL J</name>
    <dbReference type="NCBI Taxonomy" id="1348334"/>
    <lineage>
        <taxon>Bacteria</taxon>
        <taxon>Bacillati</taxon>
        <taxon>Cyanobacteriota</taxon>
        <taxon>Cyanophyceae</taxon>
        <taxon>Oscillatoriophycideae</taxon>
        <taxon>Oscillatoriales</taxon>
        <taxon>Microcoleaceae</taxon>
        <taxon>Lyngbya</taxon>
    </lineage>
</organism>
<keyword evidence="3 5" id="KW-1133">Transmembrane helix</keyword>
<dbReference type="InterPro" id="IPR002810">
    <property type="entry name" value="NfeD-like_C"/>
</dbReference>
<accession>U7QAY0</accession>
<dbReference type="PANTHER" id="PTHR33507:SF3">
    <property type="entry name" value="INNER MEMBRANE PROTEIN YBBJ"/>
    <property type="match status" value="1"/>
</dbReference>
<dbReference type="Proteomes" id="UP000017127">
    <property type="component" value="Unassembled WGS sequence"/>
</dbReference>
<evidence type="ECO:0000256" key="2">
    <source>
        <dbReference type="ARBA" id="ARBA00022692"/>
    </source>
</evidence>
<keyword evidence="2 5" id="KW-0812">Transmembrane</keyword>
<dbReference type="PATRIC" id="fig|1348334.3.peg.4871"/>
<comment type="subcellular location">
    <subcellularLocation>
        <location evidence="1">Membrane</location>
        <topology evidence="1">Multi-pass membrane protein</topology>
    </subcellularLocation>
</comment>
<dbReference type="Gene3D" id="2.40.50.140">
    <property type="entry name" value="Nucleic acid-binding proteins"/>
    <property type="match status" value="1"/>
</dbReference>
<evidence type="ECO:0000256" key="4">
    <source>
        <dbReference type="ARBA" id="ARBA00023136"/>
    </source>
</evidence>
<evidence type="ECO:0000313" key="8">
    <source>
        <dbReference type="Proteomes" id="UP000017127"/>
    </source>
</evidence>
<protein>
    <submittedName>
        <fullName evidence="7">NfeD-like partner-binding family protein</fullName>
    </submittedName>
</protein>
<name>U7QAY0_9CYAN</name>
<proteinExistence type="predicted"/>
<feature type="transmembrane region" description="Helical" evidence="5">
    <location>
        <begin position="6"/>
        <end position="23"/>
    </location>
</feature>